<keyword evidence="1" id="KW-0238">DNA-binding</keyword>
<reference evidence="4 5" key="1">
    <citation type="submission" date="2023-12" db="EMBL/GenBank/DDBJ databases">
        <title>Description of Novel Strain Fulvimarina sp. 2208YS6-2-32 isolated from Uroteuthis (Photololigo) edulis.</title>
        <authorList>
            <person name="Park J.-S."/>
        </authorList>
    </citation>
    <scope>NUCLEOTIDE SEQUENCE [LARGE SCALE GENOMIC DNA]</scope>
    <source>
        <strain evidence="4 5">2208YS6-2-32</strain>
    </source>
</reference>
<dbReference type="Gene3D" id="3.40.50.1390">
    <property type="entry name" value="Resolvase, N-terminal catalytic domain"/>
    <property type="match status" value="1"/>
</dbReference>
<dbReference type="CDD" id="cd00338">
    <property type="entry name" value="Ser_Recombinase"/>
    <property type="match status" value="1"/>
</dbReference>
<feature type="domain" description="Resolvase/invertase-type recombinase catalytic" evidence="3">
    <location>
        <begin position="7"/>
        <end position="143"/>
    </location>
</feature>
<dbReference type="PROSITE" id="PS51736">
    <property type="entry name" value="RECOMBINASES_3"/>
    <property type="match status" value="1"/>
</dbReference>
<dbReference type="InterPro" id="IPR050639">
    <property type="entry name" value="SSR_resolvase"/>
</dbReference>
<evidence type="ECO:0000256" key="1">
    <source>
        <dbReference type="ARBA" id="ARBA00023125"/>
    </source>
</evidence>
<evidence type="ECO:0000256" key="2">
    <source>
        <dbReference type="ARBA" id="ARBA00023172"/>
    </source>
</evidence>
<protein>
    <submittedName>
        <fullName evidence="4">Recombinase family protein</fullName>
    </submittedName>
</protein>
<dbReference type="PANTHER" id="PTHR30461:SF2">
    <property type="entry name" value="SERINE RECOMBINASE PINE-RELATED"/>
    <property type="match status" value="1"/>
</dbReference>
<dbReference type="InterPro" id="IPR006119">
    <property type="entry name" value="Resolv_N"/>
</dbReference>
<accession>A0ABU5I170</accession>
<keyword evidence="2" id="KW-0233">DNA recombination</keyword>
<dbReference type="SMART" id="SM00857">
    <property type="entry name" value="Resolvase"/>
    <property type="match status" value="1"/>
</dbReference>
<dbReference type="Proteomes" id="UP001294412">
    <property type="component" value="Unassembled WGS sequence"/>
</dbReference>
<dbReference type="RefSeq" id="WP_322186581.1">
    <property type="nucleotide sequence ID" value="NZ_JAXLPB010000002.1"/>
</dbReference>
<dbReference type="InterPro" id="IPR036162">
    <property type="entry name" value="Resolvase-like_N_sf"/>
</dbReference>
<evidence type="ECO:0000259" key="3">
    <source>
        <dbReference type="PROSITE" id="PS51736"/>
    </source>
</evidence>
<dbReference type="Pfam" id="PF00239">
    <property type="entry name" value="Resolvase"/>
    <property type="match status" value="1"/>
</dbReference>
<organism evidence="4 5">
    <name type="scientific">Fulvimarina uroteuthidis</name>
    <dbReference type="NCBI Taxonomy" id="3098149"/>
    <lineage>
        <taxon>Bacteria</taxon>
        <taxon>Pseudomonadati</taxon>
        <taxon>Pseudomonadota</taxon>
        <taxon>Alphaproteobacteria</taxon>
        <taxon>Hyphomicrobiales</taxon>
        <taxon>Aurantimonadaceae</taxon>
        <taxon>Fulvimarina</taxon>
    </lineage>
</organism>
<evidence type="ECO:0000313" key="4">
    <source>
        <dbReference type="EMBL" id="MDY8109126.1"/>
    </source>
</evidence>
<proteinExistence type="predicted"/>
<dbReference type="EMBL" id="JAXLPB010000002">
    <property type="protein sequence ID" value="MDY8109126.1"/>
    <property type="molecule type" value="Genomic_DNA"/>
</dbReference>
<sequence length="213" mass="23373">MQKPHTPFVAYYRVSTQRQGQSGLGLEAQRSSVERFTEARGAELLGKFTEVESGRRDARPQLEAALAFAAEHSATLVIAKLDRLARSVAFITRLLDGKVPFVSVDMPEANRMMLQISAVFAEHEAILISQRTRDAIAAKRARGQAWGTNTARVQQANDTASALASTIAEIRAHGHLRASMIARELNARGIATPKGKQWQCVQVQRLLARLDAS</sequence>
<comment type="caution">
    <text evidence="4">The sequence shown here is derived from an EMBL/GenBank/DDBJ whole genome shotgun (WGS) entry which is preliminary data.</text>
</comment>
<name>A0ABU5I170_9HYPH</name>
<dbReference type="SUPFAM" id="SSF53041">
    <property type="entry name" value="Resolvase-like"/>
    <property type="match status" value="1"/>
</dbReference>
<evidence type="ECO:0000313" key="5">
    <source>
        <dbReference type="Proteomes" id="UP001294412"/>
    </source>
</evidence>
<gene>
    <name evidence="4" type="ORF">U0C82_08205</name>
</gene>
<dbReference type="PANTHER" id="PTHR30461">
    <property type="entry name" value="DNA-INVERTASE FROM LAMBDOID PROPHAGE"/>
    <property type="match status" value="1"/>
</dbReference>
<keyword evidence="5" id="KW-1185">Reference proteome</keyword>